<reference evidence="2 3" key="1">
    <citation type="submission" date="2020-07" db="EMBL/GenBank/DDBJ databases">
        <authorList>
            <person name="Sun Q."/>
        </authorList>
    </citation>
    <scope>NUCLEOTIDE SEQUENCE [LARGE SCALE GENOMIC DNA]</scope>
    <source>
        <strain evidence="2 3">MAH-1</strain>
    </source>
</reference>
<accession>A0A7Y8Y437</accession>
<dbReference type="SMART" id="SM00422">
    <property type="entry name" value="HTH_MERR"/>
    <property type="match status" value="1"/>
</dbReference>
<evidence type="ECO:0000259" key="1">
    <source>
        <dbReference type="SMART" id="SM00422"/>
    </source>
</evidence>
<comment type="caution">
    <text evidence="2">The sequence shown here is derived from an EMBL/GenBank/DDBJ whole genome shotgun (WGS) entry which is preliminary data.</text>
</comment>
<dbReference type="Gene3D" id="3.40.50.280">
    <property type="entry name" value="Cobalamin-binding domain"/>
    <property type="match status" value="1"/>
</dbReference>
<evidence type="ECO:0000313" key="2">
    <source>
        <dbReference type="EMBL" id="NYA72007.1"/>
    </source>
</evidence>
<dbReference type="RefSeq" id="WP_176006817.1">
    <property type="nucleotide sequence ID" value="NZ_JABWMI010000015.1"/>
</dbReference>
<dbReference type="SUPFAM" id="SSF46955">
    <property type="entry name" value="Putative DNA-binding domain"/>
    <property type="match status" value="1"/>
</dbReference>
<name>A0A7Y8Y437_9FLAO</name>
<dbReference type="Proteomes" id="UP000535020">
    <property type="component" value="Unassembled WGS sequence"/>
</dbReference>
<dbReference type="GO" id="GO:0003677">
    <property type="term" value="F:DNA binding"/>
    <property type="evidence" value="ECO:0007669"/>
    <property type="project" value="InterPro"/>
</dbReference>
<evidence type="ECO:0000313" key="3">
    <source>
        <dbReference type="Proteomes" id="UP000535020"/>
    </source>
</evidence>
<dbReference type="InterPro" id="IPR003759">
    <property type="entry name" value="Cbl-bd_cap"/>
</dbReference>
<feature type="domain" description="HTH merR-type" evidence="1">
    <location>
        <begin position="8"/>
        <end position="77"/>
    </location>
</feature>
<dbReference type="AlphaFoldDB" id="A0A7Y8Y437"/>
<gene>
    <name evidence="2" type="ORF">HZF10_13845</name>
</gene>
<dbReference type="InterPro" id="IPR036594">
    <property type="entry name" value="Meth_synthase_dom"/>
</dbReference>
<dbReference type="Pfam" id="PF02607">
    <property type="entry name" value="B12-binding_2"/>
    <property type="match status" value="1"/>
</dbReference>
<dbReference type="InterPro" id="IPR000551">
    <property type="entry name" value="MerR-type_HTH_dom"/>
</dbReference>
<sequence>MNNIKTKFSIKDLENLSGIKAHTIRIWEKRYDILRPMRTDTNIRYYDSDNLKKLLNVVLLHKHGYKISKIGLMSEERIPQMVKQIISEKSAKHHALNAFKLAMMNFDQTLFFRTYQNLLSEKSFSEVFYDVFLPLLDEIGLLWQSGTITPAHEHFMCNLVRQKIFCRTEEVQITEPLRTDRTFILFLPQLEMHEMGLMYLHYEITSRGYRSLYLGEGIPISSLREMKNLFPNITFVSYFTVEPKSEEVESYLHDLYSEVMDDSSELWIFGRRSQSIEKSRPKLTVFSSFKLATDLL</sequence>
<dbReference type="Gene3D" id="1.10.1660.10">
    <property type="match status" value="1"/>
</dbReference>
<dbReference type="EMBL" id="JACBJI010000006">
    <property type="protein sequence ID" value="NYA72007.1"/>
    <property type="molecule type" value="Genomic_DNA"/>
</dbReference>
<dbReference type="Gene3D" id="1.10.1240.10">
    <property type="entry name" value="Methionine synthase domain"/>
    <property type="match status" value="1"/>
</dbReference>
<protein>
    <submittedName>
        <fullName evidence="2">MerR family transcriptional regulator</fullName>
    </submittedName>
</protein>
<dbReference type="GO" id="GO:0006355">
    <property type="term" value="P:regulation of DNA-templated transcription"/>
    <property type="evidence" value="ECO:0007669"/>
    <property type="project" value="InterPro"/>
</dbReference>
<proteinExistence type="predicted"/>
<dbReference type="Pfam" id="PF13411">
    <property type="entry name" value="MerR_1"/>
    <property type="match status" value="1"/>
</dbReference>
<keyword evidence="3" id="KW-1185">Reference proteome</keyword>
<dbReference type="InterPro" id="IPR009061">
    <property type="entry name" value="DNA-bd_dom_put_sf"/>
</dbReference>
<organism evidence="2 3">
    <name type="scientific">Flavobacterium agri</name>
    <dbReference type="NCBI Taxonomy" id="2743471"/>
    <lineage>
        <taxon>Bacteria</taxon>
        <taxon>Pseudomonadati</taxon>
        <taxon>Bacteroidota</taxon>
        <taxon>Flavobacteriia</taxon>
        <taxon>Flavobacteriales</taxon>
        <taxon>Flavobacteriaceae</taxon>
        <taxon>Flavobacterium</taxon>
    </lineage>
</organism>